<evidence type="ECO:0000313" key="2">
    <source>
        <dbReference type="Proteomes" id="UP000006729"/>
    </source>
</evidence>
<proteinExistence type="predicted"/>
<gene>
    <name evidence="1" type="ORF">POPTR_004G148800</name>
</gene>
<evidence type="ECO:0000313" key="1">
    <source>
        <dbReference type="EMBL" id="PNT41308.1"/>
    </source>
</evidence>
<organism evidence="1 2">
    <name type="scientific">Populus trichocarpa</name>
    <name type="common">Western balsam poplar</name>
    <name type="synonym">Populus balsamifera subsp. trichocarpa</name>
    <dbReference type="NCBI Taxonomy" id="3694"/>
    <lineage>
        <taxon>Eukaryota</taxon>
        <taxon>Viridiplantae</taxon>
        <taxon>Streptophyta</taxon>
        <taxon>Embryophyta</taxon>
        <taxon>Tracheophyta</taxon>
        <taxon>Spermatophyta</taxon>
        <taxon>Magnoliopsida</taxon>
        <taxon>eudicotyledons</taxon>
        <taxon>Gunneridae</taxon>
        <taxon>Pentapetalae</taxon>
        <taxon>rosids</taxon>
        <taxon>fabids</taxon>
        <taxon>Malpighiales</taxon>
        <taxon>Salicaceae</taxon>
        <taxon>Saliceae</taxon>
        <taxon>Populus</taxon>
    </lineage>
</organism>
<keyword evidence="2" id="KW-1185">Reference proteome</keyword>
<protein>
    <submittedName>
        <fullName evidence="1">Uncharacterized protein</fullName>
    </submittedName>
</protein>
<sequence length="128" mass="14157">MYSNIVATGAYAWAPSSGVPVGSDVDPDTSNADIGYDGLKEGSGDSEEDVIPDFQTDMARMLLSRCNHLLESMSTKSDSTSLNMDREVMAELHSIPGVSIEDEFHDFAMEYLSLRRKREIWANMGDKQ</sequence>
<dbReference type="AlphaFoldDB" id="A0A2K2AUW2"/>
<dbReference type="EMBL" id="CM009293">
    <property type="protein sequence ID" value="PNT41308.1"/>
    <property type="molecule type" value="Genomic_DNA"/>
</dbReference>
<reference evidence="1 2" key="1">
    <citation type="journal article" date="2006" name="Science">
        <title>The genome of black cottonwood, Populus trichocarpa (Torr. &amp; Gray).</title>
        <authorList>
            <person name="Tuskan G.A."/>
            <person name="Difazio S."/>
            <person name="Jansson S."/>
            <person name="Bohlmann J."/>
            <person name="Grigoriev I."/>
            <person name="Hellsten U."/>
            <person name="Putnam N."/>
            <person name="Ralph S."/>
            <person name="Rombauts S."/>
            <person name="Salamov A."/>
            <person name="Schein J."/>
            <person name="Sterck L."/>
            <person name="Aerts A."/>
            <person name="Bhalerao R.R."/>
            <person name="Bhalerao R.P."/>
            <person name="Blaudez D."/>
            <person name="Boerjan W."/>
            <person name="Brun A."/>
            <person name="Brunner A."/>
            <person name="Busov V."/>
            <person name="Campbell M."/>
            <person name="Carlson J."/>
            <person name="Chalot M."/>
            <person name="Chapman J."/>
            <person name="Chen G.L."/>
            <person name="Cooper D."/>
            <person name="Coutinho P.M."/>
            <person name="Couturier J."/>
            <person name="Covert S."/>
            <person name="Cronk Q."/>
            <person name="Cunningham R."/>
            <person name="Davis J."/>
            <person name="Degroeve S."/>
            <person name="Dejardin A."/>
            <person name="Depamphilis C."/>
            <person name="Detter J."/>
            <person name="Dirks B."/>
            <person name="Dubchak I."/>
            <person name="Duplessis S."/>
            <person name="Ehlting J."/>
            <person name="Ellis B."/>
            <person name="Gendler K."/>
            <person name="Goodstein D."/>
            <person name="Gribskov M."/>
            <person name="Grimwood J."/>
            <person name="Groover A."/>
            <person name="Gunter L."/>
            <person name="Hamberger B."/>
            <person name="Heinze B."/>
            <person name="Helariutta Y."/>
            <person name="Henrissat B."/>
            <person name="Holligan D."/>
            <person name="Holt R."/>
            <person name="Huang W."/>
            <person name="Islam-Faridi N."/>
            <person name="Jones S."/>
            <person name="Jones-Rhoades M."/>
            <person name="Jorgensen R."/>
            <person name="Joshi C."/>
            <person name="Kangasjarvi J."/>
            <person name="Karlsson J."/>
            <person name="Kelleher C."/>
            <person name="Kirkpatrick R."/>
            <person name="Kirst M."/>
            <person name="Kohler A."/>
            <person name="Kalluri U."/>
            <person name="Larimer F."/>
            <person name="Leebens-Mack J."/>
            <person name="Leple J.C."/>
            <person name="Locascio P."/>
            <person name="Lou Y."/>
            <person name="Lucas S."/>
            <person name="Martin F."/>
            <person name="Montanini B."/>
            <person name="Napoli C."/>
            <person name="Nelson D.R."/>
            <person name="Nelson C."/>
            <person name="Nieminen K."/>
            <person name="Nilsson O."/>
            <person name="Pereda V."/>
            <person name="Peter G."/>
            <person name="Philippe R."/>
            <person name="Pilate G."/>
            <person name="Poliakov A."/>
            <person name="Razumovskaya J."/>
            <person name="Richardson P."/>
            <person name="Rinaldi C."/>
            <person name="Ritland K."/>
            <person name="Rouze P."/>
            <person name="Ryaboy D."/>
            <person name="Schmutz J."/>
            <person name="Schrader J."/>
            <person name="Segerman B."/>
            <person name="Shin H."/>
            <person name="Siddiqui A."/>
            <person name="Sterky F."/>
            <person name="Terry A."/>
            <person name="Tsai C.J."/>
            <person name="Uberbacher E."/>
            <person name="Unneberg P."/>
            <person name="Vahala J."/>
            <person name="Wall K."/>
            <person name="Wessler S."/>
            <person name="Yang G."/>
            <person name="Yin T."/>
            <person name="Douglas C."/>
            <person name="Marra M."/>
            <person name="Sandberg G."/>
            <person name="Van de Peer Y."/>
            <person name="Rokhsar D."/>
        </authorList>
    </citation>
    <scope>NUCLEOTIDE SEQUENCE [LARGE SCALE GENOMIC DNA]</scope>
    <source>
        <strain evidence="2">cv. Nisqually</strain>
    </source>
</reference>
<name>A0A2K2AUW2_POPTR</name>
<accession>A0A2K2AUW2</accession>
<dbReference type="InParanoid" id="A0A2K2AUW2"/>
<dbReference type="Proteomes" id="UP000006729">
    <property type="component" value="Chromosome 4"/>
</dbReference>